<name>A0A3N0YC24_ANAGA</name>
<organism evidence="8 9">
    <name type="scientific">Anabarilius grahami</name>
    <name type="common">Kanglang fish</name>
    <name type="synonym">Barilius grahami</name>
    <dbReference type="NCBI Taxonomy" id="495550"/>
    <lineage>
        <taxon>Eukaryota</taxon>
        <taxon>Metazoa</taxon>
        <taxon>Chordata</taxon>
        <taxon>Craniata</taxon>
        <taxon>Vertebrata</taxon>
        <taxon>Euteleostomi</taxon>
        <taxon>Actinopterygii</taxon>
        <taxon>Neopterygii</taxon>
        <taxon>Teleostei</taxon>
        <taxon>Ostariophysi</taxon>
        <taxon>Cypriniformes</taxon>
        <taxon>Xenocyprididae</taxon>
        <taxon>Xenocypridinae</taxon>
        <taxon>Xenocypridinae incertae sedis</taxon>
        <taxon>Anabarilius</taxon>
    </lineage>
</organism>
<gene>
    <name evidence="8" type="ORF">DPX16_4596</name>
</gene>
<keyword evidence="5 7" id="KW-0472">Membrane</keyword>
<evidence type="ECO:0000256" key="2">
    <source>
        <dbReference type="ARBA" id="ARBA00006843"/>
    </source>
</evidence>
<evidence type="ECO:0000313" key="8">
    <source>
        <dbReference type="EMBL" id="ROL43762.1"/>
    </source>
</evidence>
<accession>A0A3N0YC24</accession>
<feature type="transmembrane region" description="Helical" evidence="7">
    <location>
        <begin position="110"/>
        <end position="136"/>
    </location>
</feature>
<keyword evidence="4 7" id="KW-1133">Transmembrane helix</keyword>
<dbReference type="OrthoDB" id="6083617at2759"/>
<evidence type="ECO:0000256" key="5">
    <source>
        <dbReference type="ARBA" id="ARBA00023136"/>
    </source>
</evidence>
<feature type="compositionally biased region" description="Basic and acidic residues" evidence="6">
    <location>
        <begin position="198"/>
        <end position="215"/>
    </location>
</feature>
<feature type="compositionally biased region" description="Pro residues" evidence="6">
    <location>
        <begin position="32"/>
        <end position="49"/>
    </location>
</feature>
<protein>
    <recommendedName>
        <fullName evidence="10">Synapse differentiation-inducing gene protein 1-like</fullName>
    </recommendedName>
</protein>
<evidence type="ECO:0000313" key="9">
    <source>
        <dbReference type="Proteomes" id="UP000281406"/>
    </source>
</evidence>
<evidence type="ECO:0008006" key="10">
    <source>
        <dbReference type="Google" id="ProtNLM"/>
    </source>
</evidence>
<feature type="region of interest" description="Disordered" evidence="6">
    <location>
        <begin position="1"/>
        <end position="82"/>
    </location>
</feature>
<dbReference type="InterPro" id="IPR007593">
    <property type="entry name" value="CD225/Dispanin_fam"/>
</dbReference>
<keyword evidence="3 7" id="KW-0812">Transmembrane</keyword>
<dbReference type="Pfam" id="PF04505">
    <property type="entry name" value="CD225"/>
    <property type="match status" value="2"/>
</dbReference>
<feature type="transmembrane region" description="Helical" evidence="7">
    <location>
        <begin position="368"/>
        <end position="391"/>
    </location>
</feature>
<keyword evidence="9" id="KW-1185">Reference proteome</keyword>
<comment type="similarity">
    <text evidence="2">Belongs to the CD225/Dispanin family.</text>
</comment>
<dbReference type="PANTHER" id="PTHR14948:SF46">
    <property type="entry name" value="DISPANIN SUBFAMILY A MEMBER 2B-LIKE-RELATED"/>
    <property type="match status" value="1"/>
</dbReference>
<evidence type="ECO:0000256" key="4">
    <source>
        <dbReference type="ARBA" id="ARBA00022989"/>
    </source>
</evidence>
<dbReference type="AlphaFoldDB" id="A0A3N0YC24"/>
<feature type="region of interest" description="Disordered" evidence="6">
    <location>
        <begin position="223"/>
        <end position="276"/>
    </location>
</feature>
<proteinExistence type="inferred from homology"/>
<feature type="compositionally biased region" description="Low complexity" evidence="6">
    <location>
        <begin position="63"/>
        <end position="74"/>
    </location>
</feature>
<feature type="transmembrane region" description="Helical" evidence="7">
    <location>
        <begin position="317"/>
        <end position="342"/>
    </location>
</feature>
<sequence>MYNQEPTIGRVNFSFSDPEEQDPSEKPKMGQPVPPPYQEQPNPGYPGPYPNLSGYPSQSYGAPGDPQGPYTQQQPYPPNAGHTGVTAQPTVFMISTPASVHMPDYLCYSIFTLLCCCFPLGIAAVIYSASGLPLLFRGLCDVRTRNWEYIDLVRVQGVGSHGFDCCSSALSRVEATTSHYSPINLHIANRGHDSLKHNTSEEHETKEITSTRKEMYNQGPAIGRINYSFSDPEEQNPSAKPRMAQPLPPPGSYPNSSSYPLQPYGAPVSPQGPYTQQQPYPAMSAYPERQNVGHTGVTVQPTVIMTSTPASNHMSEFLCYSIFNLLFCCFPLGFAAVIYSAATRDANLAGRQDLAIRSSRTALTLNNVALGFGLALYITGTVLLLWIYGVIK</sequence>
<evidence type="ECO:0000256" key="1">
    <source>
        <dbReference type="ARBA" id="ARBA00004370"/>
    </source>
</evidence>
<feature type="region of interest" description="Disordered" evidence="6">
    <location>
        <begin position="198"/>
        <end position="217"/>
    </location>
</feature>
<evidence type="ECO:0000256" key="6">
    <source>
        <dbReference type="SAM" id="MobiDB-lite"/>
    </source>
</evidence>
<comment type="caution">
    <text evidence="8">The sequence shown here is derived from an EMBL/GenBank/DDBJ whole genome shotgun (WGS) entry which is preliminary data.</text>
</comment>
<dbReference type="GO" id="GO:0016020">
    <property type="term" value="C:membrane"/>
    <property type="evidence" value="ECO:0007669"/>
    <property type="project" value="UniProtKB-SubCell"/>
</dbReference>
<dbReference type="EMBL" id="RJVU01047220">
    <property type="protein sequence ID" value="ROL43762.1"/>
    <property type="molecule type" value="Genomic_DNA"/>
</dbReference>
<evidence type="ECO:0000256" key="7">
    <source>
        <dbReference type="SAM" id="Phobius"/>
    </source>
</evidence>
<dbReference type="InterPro" id="IPR051423">
    <property type="entry name" value="CD225/Dispanin"/>
</dbReference>
<dbReference type="PANTHER" id="PTHR14948">
    <property type="entry name" value="NG5"/>
    <property type="match status" value="1"/>
</dbReference>
<reference evidence="8 9" key="1">
    <citation type="submission" date="2018-10" db="EMBL/GenBank/DDBJ databases">
        <title>Genome assembly for a Yunnan-Guizhou Plateau 3E fish, Anabarilius grahami (Regan), and its evolutionary and genetic applications.</title>
        <authorList>
            <person name="Jiang W."/>
        </authorList>
    </citation>
    <scope>NUCLEOTIDE SEQUENCE [LARGE SCALE GENOMIC DNA]</scope>
    <source>
        <strain evidence="8">AG-KIZ</strain>
        <tissue evidence="8">Muscle</tissue>
    </source>
</reference>
<evidence type="ECO:0000256" key="3">
    <source>
        <dbReference type="ARBA" id="ARBA00022692"/>
    </source>
</evidence>
<comment type="subcellular location">
    <subcellularLocation>
        <location evidence="1">Membrane</location>
    </subcellularLocation>
</comment>
<dbReference type="Proteomes" id="UP000281406">
    <property type="component" value="Unassembled WGS sequence"/>
</dbReference>